<dbReference type="PANTHER" id="PTHR45900:SF1">
    <property type="entry name" value="MITOCHONDRIAL DNA REPAIR PROTEIN RECA HOMOLOG-RELATED"/>
    <property type="match status" value="1"/>
</dbReference>
<dbReference type="GO" id="GO:0005524">
    <property type="term" value="F:ATP binding"/>
    <property type="evidence" value="ECO:0007669"/>
    <property type="project" value="UniProtKB-KW"/>
</dbReference>
<comment type="caution">
    <text evidence="7">The sequence shown here is derived from an EMBL/GenBank/DDBJ whole genome shotgun (WGS) entry which is preliminary data.</text>
</comment>
<proteinExistence type="inferred from homology"/>
<dbReference type="PANTHER" id="PTHR45900">
    <property type="entry name" value="RECA"/>
    <property type="match status" value="1"/>
</dbReference>
<evidence type="ECO:0000256" key="2">
    <source>
        <dbReference type="ARBA" id="ARBA00022741"/>
    </source>
</evidence>
<protein>
    <recommendedName>
        <fullName evidence="8">RecA family profile 2 domain-containing protein</fullName>
    </recommendedName>
</protein>
<organism evidence="7">
    <name type="scientific">marine sediment metagenome</name>
    <dbReference type="NCBI Taxonomy" id="412755"/>
    <lineage>
        <taxon>unclassified sequences</taxon>
        <taxon>metagenomes</taxon>
        <taxon>ecological metagenomes</taxon>
    </lineage>
</organism>
<dbReference type="Pfam" id="PF00154">
    <property type="entry name" value="RecA_N"/>
    <property type="match status" value="1"/>
</dbReference>
<dbReference type="InterPro" id="IPR020587">
    <property type="entry name" value="RecA_monomer-monomer_interface"/>
</dbReference>
<evidence type="ECO:0000256" key="1">
    <source>
        <dbReference type="ARBA" id="ARBA00009391"/>
    </source>
</evidence>
<evidence type="ECO:0000313" key="7">
    <source>
        <dbReference type="EMBL" id="KKN62947.1"/>
    </source>
</evidence>
<dbReference type="GO" id="GO:0006281">
    <property type="term" value="P:DNA repair"/>
    <property type="evidence" value="ECO:0007669"/>
    <property type="project" value="InterPro"/>
</dbReference>
<dbReference type="InterPro" id="IPR049428">
    <property type="entry name" value="RecA-like_N"/>
</dbReference>
<gene>
    <name evidence="7" type="ORF">LCGC14_0506570</name>
</gene>
<name>A0A0F9SKR4_9ZZZZ</name>
<keyword evidence="4" id="KW-0233">DNA recombination</keyword>
<evidence type="ECO:0000256" key="4">
    <source>
        <dbReference type="ARBA" id="ARBA00023172"/>
    </source>
</evidence>
<dbReference type="PROSITE" id="PS50162">
    <property type="entry name" value="RECA_2"/>
    <property type="match status" value="1"/>
</dbReference>
<dbReference type="EMBL" id="LAZR01000606">
    <property type="protein sequence ID" value="KKN62947.1"/>
    <property type="molecule type" value="Genomic_DNA"/>
</dbReference>
<dbReference type="Gene3D" id="3.40.50.300">
    <property type="entry name" value="P-loop containing nucleotide triphosphate hydrolases"/>
    <property type="match status" value="1"/>
</dbReference>
<evidence type="ECO:0000259" key="6">
    <source>
        <dbReference type="PROSITE" id="PS50163"/>
    </source>
</evidence>
<evidence type="ECO:0000259" key="5">
    <source>
        <dbReference type="PROSITE" id="PS50162"/>
    </source>
</evidence>
<sequence length="331" mass="36222">MSIQDMIDALNESGSAKVTFLSDDDSPCIIHEVMSTGCLALDSILGGGLPVGRITEIYGDESTGKSLIAAHVAAEAQAKGHTVLYVDTESAVSIDVMKQLGVNVDTILYAVPDTLDGDDGVFQLIENAIIVKQETNPDGLLFVVWDSIAATSAKKEIENEYGKATYGRHALLISQGLRKLDKLISKDRVCALFLNQTRQRLDVMYGDKTATFGGKAVAFYSSIRVQLKHAKKIKEGKKIIGEDIIASVVKNKVAMPFRRATLPVYFGYGIDDAGAALLYLKDTDYMDVKSGGNYGLHISIGEVKFKKLTWDDVFDRYYDEIAQMILDDEIT</sequence>
<dbReference type="GO" id="GO:0140664">
    <property type="term" value="F:ATP-dependent DNA damage sensor activity"/>
    <property type="evidence" value="ECO:0007669"/>
    <property type="project" value="InterPro"/>
</dbReference>
<feature type="domain" description="RecA family profile 2" evidence="6">
    <location>
        <begin position="202"/>
        <end position="275"/>
    </location>
</feature>
<evidence type="ECO:0000256" key="3">
    <source>
        <dbReference type="ARBA" id="ARBA00022840"/>
    </source>
</evidence>
<keyword evidence="2" id="KW-0547">Nucleotide-binding</keyword>
<dbReference type="PRINTS" id="PR00142">
    <property type="entry name" value="RECA"/>
</dbReference>
<accession>A0A0F9SKR4</accession>
<reference evidence="7" key="1">
    <citation type="journal article" date="2015" name="Nature">
        <title>Complex archaea that bridge the gap between prokaryotes and eukaryotes.</title>
        <authorList>
            <person name="Spang A."/>
            <person name="Saw J.H."/>
            <person name="Jorgensen S.L."/>
            <person name="Zaremba-Niedzwiedzka K."/>
            <person name="Martijn J."/>
            <person name="Lind A.E."/>
            <person name="van Eijk R."/>
            <person name="Schleper C."/>
            <person name="Guy L."/>
            <person name="Ettema T.J."/>
        </authorList>
    </citation>
    <scope>NUCLEOTIDE SEQUENCE</scope>
</reference>
<dbReference type="GO" id="GO:0003697">
    <property type="term" value="F:single-stranded DNA binding"/>
    <property type="evidence" value="ECO:0007669"/>
    <property type="project" value="InterPro"/>
</dbReference>
<evidence type="ECO:0008006" key="8">
    <source>
        <dbReference type="Google" id="ProtNLM"/>
    </source>
</evidence>
<dbReference type="SUPFAM" id="SSF52540">
    <property type="entry name" value="P-loop containing nucleoside triphosphate hydrolases"/>
    <property type="match status" value="1"/>
</dbReference>
<feature type="domain" description="RecA family profile 1" evidence="5">
    <location>
        <begin position="30"/>
        <end position="197"/>
    </location>
</feature>
<dbReference type="InterPro" id="IPR020588">
    <property type="entry name" value="RecA_ATP-bd"/>
</dbReference>
<dbReference type="AlphaFoldDB" id="A0A0F9SKR4"/>
<keyword evidence="3" id="KW-0067">ATP-binding</keyword>
<dbReference type="InterPro" id="IPR013765">
    <property type="entry name" value="DNA_recomb/repair_RecA"/>
</dbReference>
<dbReference type="InterPro" id="IPR027417">
    <property type="entry name" value="P-loop_NTPase"/>
</dbReference>
<comment type="similarity">
    <text evidence="1">Belongs to the RecA family.</text>
</comment>
<dbReference type="PROSITE" id="PS50163">
    <property type="entry name" value="RECA_3"/>
    <property type="match status" value="1"/>
</dbReference>
<dbReference type="GO" id="GO:0006310">
    <property type="term" value="P:DNA recombination"/>
    <property type="evidence" value="ECO:0007669"/>
    <property type="project" value="UniProtKB-KW"/>
</dbReference>